<dbReference type="Proteomes" id="UP000018468">
    <property type="component" value="Linkage group LG1"/>
</dbReference>
<protein>
    <submittedName>
        <fullName evidence="1">Uncharacterized protein</fullName>
    </submittedName>
</protein>
<evidence type="ECO:0000313" key="2">
    <source>
        <dbReference type="Proteomes" id="UP000018468"/>
    </source>
</evidence>
<dbReference type="OMA" id="THTNAIC"/>
<reference evidence="1" key="2">
    <citation type="submission" date="2025-08" db="UniProtKB">
        <authorList>
            <consortium name="Ensembl"/>
        </authorList>
    </citation>
    <scope>IDENTIFICATION</scope>
</reference>
<dbReference type="eggNOG" id="ENOG502QR0N">
    <property type="taxonomic scope" value="Eukaryota"/>
</dbReference>
<dbReference type="InParanoid" id="W5NBV2"/>
<reference evidence="1" key="3">
    <citation type="submission" date="2025-09" db="UniProtKB">
        <authorList>
            <consortium name="Ensembl"/>
        </authorList>
    </citation>
    <scope>IDENTIFICATION</scope>
</reference>
<sequence length="154" mass="17160">EEGRAQLQRVQGFAAQPRYGACWTRALERLRGGCRELTEDTQSRVALAFAHCHLRRSGRSFPECTGSSSVEDCTRHMDAVAFGTYTEFFTHAHSICYFLQSERWQHQAENTIHRLTESSAGIADQLAATQRLAEGLAEAQGAAMRSQEAILRNG</sequence>
<organism evidence="1 2">
    <name type="scientific">Lepisosteus oculatus</name>
    <name type="common">Spotted gar</name>
    <dbReference type="NCBI Taxonomy" id="7918"/>
    <lineage>
        <taxon>Eukaryota</taxon>
        <taxon>Metazoa</taxon>
        <taxon>Chordata</taxon>
        <taxon>Craniata</taxon>
        <taxon>Vertebrata</taxon>
        <taxon>Euteleostomi</taxon>
        <taxon>Actinopterygii</taxon>
        <taxon>Neopterygii</taxon>
        <taxon>Holostei</taxon>
        <taxon>Semionotiformes</taxon>
        <taxon>Lepisosteidae</taxon>
        <taxon>Lepisosteus</taxon>
    </lineage>
</organism>
<dbReference type="HOGENOM" id="CLU_1708340_0_0_1"/>
<dbReference type="PANTHER" id="PTHR33538">
    <property type="entry name" value="PROTEIN GAMETE EXPRESSED 1"/>
    <property type="match status" value="1"/>
</dbReference>
<dbReference type="EMBL" id="AHAT01006461">
    <property type="status" value="NOT_ANNOTATED_CDS"/>
    <property type="molecule type" value="Genomic_DNA"/>
</dbReference>
<proteinExistence type="predicted"/>
<keyword evidence="2" id="KW-1185">Reference proteome</keyword>
<dbReference type="PANTHER" id="PTHR33538:SF2">
    <property type="entry name" value="PROTEIN GAMETE EXPRESSED 1"/>
    <property type="match status" value="1"/>
</dbReference>
<dbReference type="STRING" id="7918.ENSLOCP00000018111"/>
<dbReference type="InterPro" id="IPR040346">
    <property type="entry name" value="GEX1/Brambleberry"/>
</dbReference>
<evidence type="ECO:0000313" key="1">
    <source>
        <dbReference type="Ensembl" id="ENSLOCP00000018111.1"/>
    </source>
</evidence>
<dbReference type="Ensembl" id="ENSLOCT00000018143.1">
    <property type="protein sequence ID" value="ENSLOCP00000018111.1"/>
    <property type="gene ID" value="ENSLOCG00000014710.1"/>
</dbReference>
<accession>W5NBV2</accession>
<reference evidence="2" key="1">
    <citation type="submission" date="2011-12" db="EMBL/GenBank/DDBJ databases">
        <title>The Draft Genome of Lepisosteus oculatus.</title>
        <authorList>
            <consortium name="The Broad Institute Genome Assembly &amp; Analysis Group"/>
            <consortium name="Computational R&amp;D Group"/>
            <consortium name="and Sequencing Platform"/>
            <person name="Di Palma F."/>
            <person name="Alfoldi J."/>
            <person name="Johnson J."/>
            <person name="Berlin A."/>
            <person name="Gnerre S."/>
            <person name="Jaffe D."/>
            <person name="MacCallum I."/>
            <person name="Young S."/>
            <person name="Walker B.J."/>
            <person name="Lander E.S."/>
            <person name="Lindblad-Toh K."/>
        </authorList>
    </citation>
    <scope>NUCLEOTIDE SEQUENCE [LARGE SCALE GENOMIC DNA]</scope>
</reference>
<dbReference type="Bgee" id="ENSLOCG00000014710">
    <property type="expression patterns" value="Expressed in ovary and 6 other cell types or tissues"/>
</dbReference>
<dbReference type="AlphaFoldDB" id="W5NBV2"/>
<name>W5NBV2_LEPOC</name>